<dbReference type="GeneTree" id="ENSGT00940000159112"/>
<feature type="domain" description="GLTSCR protein conserved" evidence="2">
    <location>
        <begin position="1370"/>
        <end position="1470"/>
    </location>
</feature>
<dbReference type="InParanoid" id="A0A673YSK2"/>
<keyword evidence="4" id="KW-1185">Reference proteome</keyword>
<feature type="region of interest" description="Disordered" evidence="1">
    <location>
        <begin position="440"/>
        <end position="502"/>
    </location>
</feature>
<organism evidence="3 4">
    <name type="scientific">Salmo trutta</name>
    <name type="common">Brown trout</name>
    <dbReference type="NCBI Taxonomy" id="8032"/>
    <lineage>
        <taxon>Eukaryota</taxon>
        <taxon>Metazoa</taxon>
        <taxon>Chordata</taxon>
        <taxon>Craniata</taxon>
        <taxon>Vertebrata</taxon>
        <taxon>Euteleostomi</taxon>
        <taxon>Actinopterygii</taxon>
        <taxon>Neopterygii</taxon>
        <taxon>Teleostei</taxon>
        <taxon>Protacanthopterygii</taxon>
        <taxon>Salmoniformes</taxon>
        <taxon>Salmonidae</taxon>
        <taxon>Salmoninae</taxon>
        <taxon>Salmo</taxon>
    </lineage>
</organism>
<feature type="compositionally biased region" description="Acidic residues" evidence="1">
    <location>
        <begin position="133"/>
        <end position="143"/>
    </location>
</feature>
<feature type="region of interest" description="Disordered" evidence="1">
    <location>
        <begin position="856"/>
        <end position="875"/>
    </location>
</feature>
<gene>
    <name evidence="3" type="primary">si:ch211-168d23.3</name>
</gene>
<dbReference type="KEGG" id="stru:115161821"/>
<dbReference type="InterPro" id="IPR052438">
    <property type="entry name" value="Chromatin_remod/trans_coact"/>
</dbReference>
<feature type="region of interest" description="Disordered" evidence="1">
    <location>
        <begin position="1633"/>
        <end position="1892"/>
    </location>
</feature>
<dbReference type="OrthoDB" id="2556847at2759"/>
<dbReference type="OMA" id="AGCEAKE"/>
<sequence>MGPPAYKVLKMHLERERELCDVTFSSSSSSSSPSVDMENEDGTCLLDVLCDPQALNNFLHGTNELQNDDLLITCSSGEPSSLFTDTPSPMSLLADDITTSQDTPPAECVDLSFLEEALLGGSPEEERERRGEGEEEQEEEEVPPCDILQQSLQEADITEHTMAQEAGLVQPGPGDGHTLSLYTPGPPLLLPPAAVPFLSKTLAFPHPHPGPPNLQHRDTQAAVEPPQPSLLAVGPGCPSLKPAAPQLMGLLPGNIFPAPPPETSFSLTPAQASNTSFSLTQKAVPSLTGRPLLAPTLRAAAAPGIFLQRGPLPIQPKLPINIQPRLVQISPKPPGPGCPGQKPSPGLAFVPGTPSSNILLSPPPPQPKPAQHLTKPHPQPAQHLTKPHLTKPQPVSLQLVNQGGGSFLIQPQGLFHGQNQFLLPAQSPVTLSQLPGQSPVTLSQLPGQSPVNLSQLPGQSPVTLSQLPGQSPVNLSQLPGQSPVNLSQPGGSTRPLFTSGHQGATVQSVQGMTPSMGHHLVDGSQILTAVPHHRQLNFSPHTVFSTTSTGQLSLRQGTLLSGPLQLQSGSPTVFQMPAQLTGAYNPQGQGGPGQHATLLHSPALGSHITLMHSGMQLTSTHPDSNMTSISILNTTPPAVVQGLPFTPQTSRPLGGVTEGQISVQQASVVLLPDRAGHEERREEATSPHLPQSTRHLFQQHASLQPSTASLQSTSPPVMALLQTSLEAPQALDLPGVLPKYLLDQVGTLHKHLLDPVGTLPKHLLDQVGTLHKHLLDPVGTLPKHLLDQVGTLHKHLLDPVGTLPRHLLDPVGTLPKHLLDPVGTLHKHLLDPVGTLPKHLLDPVGTLPKHLLDPVGSLPKHLRDQTETGTKPGVEKVHSPTQAFIHHLQQQALTPPNPSPSPEVLAGTVSVEDHTVSAVASEMEEAPPPTQPAVLGQAGAQSAMPLSPCVLVAYPASLHPATETTLPGHSPTLLCQSPPEQGLGTTPPAGQGLWTTPPNGQGLVRTLPNGQGLVSTPFTRQGLGSTPQQDSLSSPPSGATSLGLAGSGSGSGSAVPQTQIAIFRSPSPLPVSASPQLQTAVFRSPSPLPVSASSQLQTAVFRSPSPLPVSTSPQLQTAVFSNPSPSPLPVCVPQQQPDPLLVQPDPLLVQPDPFLVQPDPLLVQPDPLLVQPDPFLVQPDPLLVQPDPLLVQPDPLLVQPDPLLVQPDPLLVQPDPLLVQPDPLLVQPDPLLVQPDPLLVTPSSHGEQDNQHHAVQQHTKQSKPPAALAMDVEGKAFTLDVHPPSPRPQGHQWPPGPHTVQGPNTVRWLHTVQEPQYDQGPQAHREQDQWLRAVQTAQQSKTKVAGPVAKEREQRLTEAMCRLQQQLCQDQGPVQSPYICSPFSSLGEAVTHLLPYHTCAGHLPSQDDFNLVDKQFDTVSGFLLKRTKDMLNKYRQLLLGEALQVMPSAEMVMLDRLFLQSERFSLGEDRHRARRDPESFLMALHASESSSSGSSRMGLDRPSSPPSPPAWTRLSDRPPGLRTYHSTSRGGLRLTIKHKAGSRMVVHNSACDTVHTTAPSGHKRYYTGQLINGSGDLAEQGSSYRTSCHPIDEEMSNGALPSKAVEDIPHGHHSDSRESVAQIQTAALGSQYISSPNSLTMPSLDPQTACLEPPPPDPGEMSTPKLKRFRPTLPDLPSQADRHSFRPQPFPQTGFRPQPFPQTGFRPQPFPQTSYRPQPFPQTGYRPQPFPQTSDRPQPLPQTSDRPQSLPQTSDRPQPLSQTSYRPQSLTQTSDRPQPLSQTSYRPQSLTQTSDRHQSLTQTSDRPQPLTQTSDRPQPLTQTSYRPQSLTQTSDRPQPLPQTSDRPQPLTQTSNRPQPLIQTSYRPQSLSQTSYRPEASPSPQPPLPEDNTLSEHLQSAINSILELQRLQGPTAAAQPRIQGACPAAGPASLLDQAITSILQGNL</sequence>
<evidence type="ECO:0000313" key="4">
    <source>
        <dbReference type="Proteomes" id="UP000472277"/>
    </source>
</evidence>
<dbReference type="Pfam" id="PF15249">
    <property type="entry name" value="GLTSCR1"/>
    <property type="match status" value="1"/>
</dbReference>
<feature type="region of interest" description="Disordered" evidence="1">
    <location>
        <begin position="117"/>
        <end position="144"/>
    </location>
</feature>
<feature type="region of interest" description="Disordered" evidence="1">
    <location>
        <begin position="1242"/>
        <end position="1266"/>
    </location>
</feature>
<feature type="compositionally biased region" description="Polar residues" evidence="1">
    <location>
        <begin position="1731"/>
        <end position="1875"/>
    </location>
</feature>
<feature type="region of interest" description="Disordered" evidence="1">
    <location>
        <begin position="963"/>
        <end position="1055"/>
    </location>
</feature>
<proteinExistence type="predicted"/>
<feature type="compositionally biased region" description="Polar residues" evidence="1">
    <location>
        <begin position="963"/>
        <end position="979"/>
    </location>
</feature>
<dbReference type="PANTHER" id="PTHR15572:SF4">
    <property type="entry name" value="GLIOMA TUMOR SUPPRESSOR CANDIDATE REGION GENE 1 PROTEIN-LIKE ISOFORM X1"/>
    <property type="match status" value="1"/>
</dbReference>
<accession>A0A673YSK2</accession>
<reference evidence="3" key="2">
    <citation type="submission" date="2025-09" db="UniProtKB">
        <authorList>
            <consortium name="Ensembl"/>
        </authorList>
    </citation>
    <scope>IDENTIFICATION</scope>
</reference>
<evidence type="ECO:0000256" key="1">
    <source>
        <dbReference type="SAM" id="MobiDB-lite"/>
    </source>
</evidence>
<dbReference type="PANTHER" id="PTHR15572">
    <property type="entry name" value="GLIOMA TUMOR SUPPRESSOR CANDIDATE REGION GENE 1"/>
    <property type="match status" value="1"/>
</dbReference>
<dbReference type="GO" id="GO:0045893">
    <property type="term" value="P:positive regulation of DNA-templated transcription"/>
    <property type="evidence" value="ECO:0007669"/>
    <property type="project" value="TreeGrafter"/>
</dbReference>
<evidence type="ECO:0000259" key="2">
    <source>
        <dbReference type="Pfam" id="PF15249"/>
    </source>
</evidence>
<dbReference type="InterPro" id="IPR015671">
    <property type="entry name" value="GSCR1_dom"/>
</dbReference>
<feature type="region of interest" description="Disordered" evidence="1">
    <location>
        <begin position="330"/>
        <end position="389"/>
    </location>
</feature>
<feature type="region of interest" description="Disordered" evidence="1">
    <location>
        <begin position="1282"/>
        <end position="1302"/>
    </location>
</feature>
<protein>
    <submittedName>
        <fullName evidence="3">Si:ch211-168d23.3</fullName>
    </submittedName>
</protein>
<dbReference type="Proteomes" id="UP000472277">
    <property type="component" value="Chromosome 25"/>
</dbReference>
<dbReference type="GO" id="GO:0016514">
    <property type="term" value="C:SWI/SNF complex"/>
    <property type="evidence" value="ECO:0007669"/>
    <property type="project" value="TreeGrafter"/>
</dbReference>
<name>A0A673YSK2_SALTR</name>
<evidence type="ECO:0000313" key="3">
    <source>
        <dbReference type="Ensembl" id="ENSSTUP00000037758.1"/>
    </source>
</evidence>
<feature type="region of interest" description="Disordered" evidence="1">
    <location>
        <begin position="1486"/>
        <end position="1532"/>
    </location>
</feature>
<reference evidence="3" key="1">
    <citation type="submission" date="2025-08" db="UniProtKB">
        <authorList>
            <consortium name="Ensembl"/>
        </authorList>
    </citation>
    <scope>IDENTIFICATION</scope>
</reference>
<feature type="compositionally biased region" description="Polar residues" evidence="1">
    <location>
        <begin position="1008"/>
        <end position="1036"/>
    </location>
</feature>
<dbReference type="Ensembl" id="ENSSTUT00000039480.1">
    <property type="protein sequence ID" value="ENSSTUP00000037758.1"/>
    <property type="gene ID" value="ENSSTUG00000016102.1"/>
</dbReference>